<dbReference type="InterPro" id="IPR036390">
    <property type="entry name" value="WH_DNA-bd_sf"/>
</dbReference>
<protein>
    <submittedName>
        <fullName evidence="1">Uncharacterized protein</fullName>
    </submittedName>
</protein>
<dbReference type="EMBL" id="HACG01009947">
    <property type="protein sequence ID" value="CEK56812.1"/>
    <property type="molecule type" value="Transcribed_RNA"/>
</dbReference>
<feature type="non-terminal residue" evidence="1">
    <location>
        <position position="1"/>
    </location>
</feature>
<organism evidence="1">
    <name type="scientific">Arion vulgaris</name>
    <dbReference type="NCBI Taxonomy" id="1028688"/>
    <lineage>
        <taxon>Eukaryota</taxon>
        <taxon>Metazoa</taxon>
        <taxon>Spiralia</taxon>
        <taxon>Lophotrochozoa</taxon>
        <taxon>Mollusca</taxon>
        <taxon>Gastropoda</taxon>
        <taxon>Heterobranchia</taxon>
        <taxon>Euthyneura</taxon>
        <taxon>Panpulmonata</taxon>
        <taxon>Eupulmonata</taxon>
        <taxon>Stylommatophora</taxon>
        <taxon>Helicina</taxon>
        <taxon>Arionoidea</taxon>
        <taxon>Arionidae</taxon>
        <taxon>Arion</taxon>
    </lineage>
</organism>
<gene>
    <name evidence="1" type="primary">ORF28585</name>
</gene>
<reference evidence="1" key="1">
    <citation type="submission" date="2014-12" db="EMBL/GenBank/DDBJ databases">
        <title>Insight into the proteome of Arion vulgaris.</title>
        <authorList>
            <person name="Aradska J."/>
            <person name="Bulat T."/>
            <person name="Smidak R."/>
            <person name="Sarate P."/>
            <person name="Gangsoo J."/>
            <person name="Sialana F."/>
            <person name="Bilban M."/>
            <person name="Lubec G."/>
        </authorList>
    </citation>
    <scope>NUCLEOTIDE SEQUENCE</scope>
    <source>
        <tissue evidence="1">Skin</tissue>
    </source>
</reference>
<accession>A0A0B6YKU2</accession>
<proteinExistence type="predicted"/>
<name>A0A0B6YKU2_9EUPU</name>
<evidence type="ECO:0000313" key="1">
    <source>
        <dbReference type="EMBL" id="CEK56812.1"/>
    </source>
</evidence>
<dbReference type="AlphaFoldDB" id="A0A0B6YKU2"/>
<dbReference type="SUPFAM" id="SSF46785">
    <property type="entry name" value="Winged helix' DNA-binding domain"/>
    <property type="match status" value="1"/>
</dbReference>
<sequence>KYVSIWFVEVPLSSESQCQSLGNDVPLTSSDMNASGKSRATIVYHCHLWRHFNGSLNWHGLQTILLRVMTYLMAHPGCSLCLLCHVLNPDVLPATTTYAVDILEEIGCVELIRIQKPAKSTLFSSRRIGLSITDNISLDDSLVVINVLMSAPVKLAYFLDLAVSYCQGKELKDKCGTSTEK</sequence>